<dbReference type="Gene3D" id="3.40.50.150">
    <property type="entry name" value="Vaccinia Virus protein VP39"/>
    <property type="match status" value="1"/>
</dbReference>
<feature type="domain" description="Methyltransferase type 11" evidence="1">
    <location>
        <begin position="39"/>
        <end position="138"/>
    </location>
</feature>
<dbReference type="GO" id="GO:0032259">
    <property type="term" value="P:methylation"/>
    <property type="evidence" value="ECO:0007669"/>
    <property type="project" value="UniProtKB-KW"/>
</dbReference>
<dbReference type="CDD" id="cd02440">
    <property type="entry name" value="AdoMet_MTases"/>
    <property type="match status" value="1"/>
</dbReference>
<evidence type="ECO:0000313" key="2">
    <source>
        <dbReference type="EMBL" id="RLQ95210.1"/>
    </source>
</evidence>
<dbReference type="Proteomes" id="UP000276770">
    <property type="component" value="Unassembled WGS sequence"/>
</dbReference>
<comment type="caution">
    <text evidence="2">The sequence shown here is derived from an EMBL/GenBank/DDBJ whole genome shotgun (WGS) entry which is preliminary data.</text>
</comment>
<keyword evidence="2" id="KW-0808">Transferase</keyword>
<gene>
    <name evidence="2" type="ORF">D9X91_12005</name>
</gene>
<dbReference type="GO" id="GO:0008757">
    <property type="term" value="F:S-adenosylmethionine-dependent methyltransferase activity"/>
    <property type="evidence" value="ECO:0007669"/>
    <property type="project" value="InterPro"/>
</dbReference>
<reference evidence="2 3" key="1">
    <citation type="submission" date="2018-10" db="EMBL/GenBank/DDBJ databases">
        <title>Falsibacillus sp. genome draft.</title>
        <authorList>
            <person name="Shi S."/>
        </authorList>
    </citation>
    <scope>NUCLEOTIDE SEQUENCE [LARGE SCALE GENOMIC DNA]</scope>
    <source>
        <strain evidence="2 3">GY 10110</strain>
    </source>
</reference>
<accession>A0A3L7JXG2</accession>
<dbReference type="InterPro" id="IPR013216">
    <property type="entry name" value="Methyltransf_11"/>
</dbReference>
<name>A0A3L7JXG2_9BACI</name>
<dbReference type="AlphaFoldDB" id="A0A3L7JXG2"/>
<organism evidence="2 3">
    <name type="scientific">Falsibacillus albus</name>
    <dbReference type="NCBI Taxonomy" id="2478915"/>
    <lineage>
        <taxon>Bacteria</taxon>
        <taxon>Bacillati</taxon>
        <taxon>Bacillota</taxon>
        <taxon>Bacilli</taxon>
        <taxon>Bacillales</taxon>
        <taxon>Bacillaceae</taxon>
        <taxon>Falsibacillus</taxon>
    </lineage>
</organism>
<evidence type="ECO:0000313" key="3">
    <source>
        <dbReference type="Proteomes" id="UP000276770"/>
    </source>
</evidence>
<evidence type="ECO:0000259" key="1">
    <source>
        <dbReference type="Pfam" id="PF08241"/>
    </source>
</evidence>
<dbReference type="SUPFAM" id="SSF53335">
    <property type="entry name" value="S-adenosyl-L-methionine-dependent methyltransferases"/>
    <property type="match status" value="1"/>
</dbReference>
<dbReference type="InterPro" id="IPR029063">
    <property type="entry name" value="SAM-dependent_MTases_sf"/>
</dbReference>
<keyword evidence="2" id="KW-0489">Methyltransferase</keyword>
<dbReference type="OrthoDB" id="8936324at2"/>
<dbReference type="RefSeq" id="WP_121680865.1">
    <property type="nucleotide sequence ID" value="NZ_RCVZ01000007.1"/>
</dbReference>
<dbReference type="Pfam" id="PF08241">
    <property type="entry name" value="Methyltransf_11"/>
    <property type="match status" value="1"/>
</dbReference>
<protein>
    <submittedName>
        <fullName evidence="2">Class I SAM-dependent methyltransferase</fullName>
    </submittedName>
</protein>
<dbReference type="PANTHER" id="PTHR43861">
    <property type="entry name" value="TRANS-ACONITATE 2-METHYLTRANSFERASE-RELATED"/>
    <property type="match status" value="1"/>
</dbReference>
<dbReference type="EMBL" id="RCVZ01000007">
    <property type="protein sequence ID" value="RLQ95210.1"/>
    <property type="molecule type" value="Genomic_DNA"/>
</dbReference>
<sequence>MEFTGERIIPEHMKITNGMLLEHLARYHFAIHYAKGRVLDFACGTGYGSNIAAKAKKKVIDEIIAVDIDPETIQYAKQHYYHPSVRYITGDVTDPTLPSSLGQFDVIMSFETLEHVSQENEFMDNLYDLLKPGGTLIVSTPFGSGRGKPTNEPFHVHQLTEDEFKGLFKGYKNTDFYYQKGVLIEPKRKGIHYPIGIAVCEK</sequence>
<keyword evidence="3" id="KW-1185">Reference proteome</keyword>
<proteinExistence type="predicted"/>